<keyword evidence="5 7" id="KW-0460">Magnesium</keyword>
<feature type="binding site" evidence="7">
    <location>
        <position position="344"/>
    </location>
    <ligand>
        <name>Mg(2+)</name>
        <dbReference type="ChEBI" id="CHEBI:18420"/>
    </ligand>
</feature>
<feature type="binding site" evidence="7">
    <location>
        <position position="148"/>
    </location>
    <ligand>
        <name>1D-myo-inositol 3-phosphate</name>
        <dbReference type="ChEBI" id="CHEBI:58401"/>
    </ligand>
</feature>
<feature type="binding site" evidence="7">
    <location>
        <position position="317"/>
    </location>
    <ligand>
        <name>Mg(2+)</name>
        <dbReference type="ChEBI" id="CHEBI:18420"/>
    </ligand>
</feature>
<feature type="binding site" evidence="7">
    <location>
        <position position="330"/>
    </location>
    <ligand>
        <name>UDP-N-acetyl-alpha-D-glucosamine</name>
        <dbReference type="ChEBI" id="CHEBI:57705"/>
    </ligand>
</feature>
<comment type="function">
    <text evidence="7">Catalyzes the transfer of a N-acetyl-glucosamine moiety to 1D-myo-inositol 3-phosphate to produce 1D-myo-inositol 2-acetamido-2-deoxy-glucopyranoside 3-phosphate in the mycothiol biosynthesis pathway.</text>
</comment>
<evidence type="ECO:0000256" key="6">
    <source>
        <dbReference type="ARBA" id="ARBA00048131"/>
    </source>
</evidence>
<dbReference type="Pfam" id="PF13579">
    <property type="entry name" value="Glyco_trans_4_4"/>
    <property type="match status" value="1"/>
</dbReference>
<gene>
    <name evidence="7 10" type="primary">mshA</name>
    <name evidence="10" type="ORF">CMASS_01220</name>
</gene>
<evidence type="ECO:0000259" key="9">
    <source>
        <dbReference type="Pfam" id="PF13579"/>
    </source>
</evidence>
<feature type="binding site" evidence="7">
    <location>
        <position position="250"/>
    </location>
    <ligand>
        <name>UDP-N-acetyl-alpha-D-glucosamine</name>
        <dbReference type="ChEBI" id="CHEBI:57705"/>
    </ligand>
</feature>
<feature type="binding site" evidence="7">
    <location>
        <position position="338"/>
    </location>
    <ligand>
        <name>UDP-N-acetyl-alpha-D-glucosamine</name>
        <dbReference type="ChEBI" id="CHEBI:57705"/>
    </ligand>
</feature>
<dbReference type="InterPro" id="IPR017814">
    <property type="entry name" value="Mycothiol_biosynthesis_MshA"/>
</dbReference>
<dbReference type="NCBIfam" id="TIGR03449">
    <property type="entry name" value="mycothiol_MshA"/>
    <property type="match status" value="1"/>
</dbReference>
<dbReference type="HAMAP" id="MF_01695">
    <property type="entry name" value="MshA"/>
    <property type="match status" value="1"/>
</dbReference>
<feature type="binding site" evidence="7">
    <location>
        <begin position="29"/>
        <end position="30"/>
    </location>
    <ligand>
        <name>UDP-N-acetyl-alpha-D-glucosamine</name>
        <dbReference type="ChEBI" id="CHEBI:57705"/>
    </ligand>
</feature>
<evidence type="ECO:0000259" key="8">
    <source>
        <dbReference type="Pfam" id="PF00534"/>
    </source>
</evidence>
<name>A0ABY7U7T3_9CORY</name>
<feature type="binding site" evidence="7">
    <location>
        <begin position="34"/>
        <end position="39"/>
    </location>
    <ligand>
        <name>1D-myo-inositol 3-phosphate</name>
        <dbReference type="ChEBI" id="CHEBI:58401"/>
    </ligand>
</feature>
<feature type="binding site" evidence="7">
    <location>
        <position position="245"/>
    </location>
    <ligand>
        <name>UDP-N-acetyl-alpha-D-glucosamine</name>
        <dbReference type="ChEBI" id="CHEBI:57705"/>
    </ligand>
</feature>
<keyword evidence="4 7" id="KW-0479">Metal-binding</keyword>
<proteinExistence type="inferred from homology"/>
<feature type="binding site" evidence="7">
    <location>
        <position position="124"/>
    </location>
    <ligand>
        <name>1D-myo-inositol 3-phosphate</name>
        <dbReference type="ChEBI" id="CHEBI:58401"/>
    </ligand>
</feature>
<dbReference type="EC" id="2.4.1.250" evidence="7"/>
<sequence length="435" mass="47199">MSSAGLAAWLDWATMNVAMISMHTSPIEQPGLGDAGGMNVYILNTALQLARRGITVDVYTHATRPSQGDIVEVEDGFRVINIVAGPYEGLSKDELSTQLAAFAGGMIQFARENGLHYDLIHSHYWLSGQVGWLLRDLWQVPLVHTAHTLAAVKNAHRSSEDAQEAEARRICEQQLVDNADLLVVNTEDEARELAYHYDARPETIRTVKPGADTQLFTPGTNRNTERSRRELGIPLNAKVVVFVGRLQRFKGPEVLLRATAELFQRDPYRNLRVVICGGASGNGSSVEDYRQLARELGIQHRVRFIPPRPPAELVAVYQAADIVAVPSYNESFGLVAVEAQASGTPVVAARVGGLPIAVRDGETGVLVRGHEPAAWADALGQLLDDDDLRIGMGETAVAHAATFSWAASAEQLEDVYAAATKNGPADRATRRAEGS</sequence>
<dbReference type="Gene3D" id="3.40.50.2000">
    <property type="entry name" value="Glycogen Phosphorylase B"/>
    <property type="match status" value="2"/>
</dbReference>
<comment type="catalytic activity">
    <reaction evidence="6 7">
        <text>1D-myo-inositol 3-phosphate + UDP-N-acetyl-alpha-D-glucosamine = 1D-myo-inositol 2-acetamido-2-deoxy-alpha-D-glucopyranoside 3-phosphate + UDP + H(+)</text>
        <dbReference type="Rhea" id="RHEA:26188"/>
        <dbReference type="ChEBI" id="CHEBI:15378"/>
        <dbReference type="ChEBI" id="CHEBI:57705"/>
        <dbReference type="ChEBI" id="CHEBI:58223"/>
        <dbReference type="ChEBI" id="CHEBI:58401"/>
        <dbReference type="ChEBI" id="CHEBI:58892"/>
        <dbReference type="EC" id="2.4.1.250"/>
    </reaction>
</comment>
<comment type="subunit">
    <text evidence="7">Homodimer.</text>
</comment>
<dbReference type="InterPro" id="IPR001296">
    <property type="entry name" value="Glyco_trans_1"/>
</dbReference>
<feature type="binding site" evidence="7">
    <location>
        <position position="37"/>
    </location>
    <ligand>
        <name>UDP-N-acetyl-alpha-D-glucosamine</name>
        <dbReference type="ChEBI" id="CHEBI:57705"/>
    </ligand>
</feature>
<comment type="similarity">
    <text evidence="1 7">Belongs to the glycosyltransferase group 1 family. MshA subfamily.</text>
</comment>
<feature type="binding site" evidence="7">
    <location>
        <position position="168"/>
    </location>
    <ligand>
        <name>1D-myo-inositol 3-phosphate</name>
        <dbReference type="ChEBI" id="CHEBI:58401"/>
    </ligand>
</feature>
<feature type="binding site" evidence="7">
    <location>
        <position position="308"/>
    </location>
    <ligand>
        <name>UDP-N-acetyl-alpha-D-glucosamine</name>
        <dbReference type="ChEBI" id="CHEBI:57705"/>
    </ligand>
</feature>
<keyword evidence="3 7" id="KW-0808">Transferase</keyword>
<dbReference type="PANTHER" id="PTHR12526">
    <property type="entry name" value="GLYCOSYLTRANSFERASE"/>
    <property type="match status" value="1"/>
</dbReference>
<accession>A0ABY7U7T3</accession>
<dbReference type="SUPFAM" id="SSF53756">
    <property type="entry name" value="UDP-Glycosyltransferase/glycogen phosphorylase"/>
    <property type="match status" value="1"/>
</dbReference>
<keyword evidence="2 7" id="KW-0328">Glycosyltransferase</keyword>
<feature type="binding site" evidence="7">
    <location>
        <position position="23"/>
    </location>
    <ligand>
        <name>1D-myo-inositol 3-phosphate</name>
        <dbReference type="ChEBI" id="CHEBI:58401"/>
    </ligand>
</feature>
<feature type="binding site" evidence="7">
    <location>
        <position position="318"/>
    </location>
    <ligand>
        <name>Mg(2+)</name>
        <dbReference type="ChEBI" id="CHEBI:18420"/>
    </ligand>
</feature>
<dbReference type="GO" id="GO:0102710">
    <property type="term" value="F:D-inositol-3-phosphate glycosyltransferase activity"/>
    <property type="evidence" value="ECO:0007669"/>
    <property type="project" value="UniProtKB-EC"/>
</dbReference>
<dbReference type="EMBL" id="CP063189">
    <property type="protein sequence ID" value="WCZ31707.1"/>
    <property type="molecule type" value="Genomic_DNA"/>
</dbReference>
<feature type="binding site" evidence="7">
    <location>
        <position position="92"/>
    </location>
    <ligand>
        <name>1D-myo-inositol 3-phosphate</name>
        <dbReference type="ChEBI" id="CHEBI:58401"/>
    </ligand>
</feature>
<organism evidence="10 11">
    <name type="scientific">Corynebacterium massiliense DSM 45435</name>
    <dbReference type="NCBI Taxonomy" id="1121364"/>
    <lineage>
        <taxon>Bacteria</taxon>
        <taxon>Bacillati</taxon>
        <taxon>Actinomycetota</taxon>
        <taxon>Actinomycetes</taxon>
        <taxon>Mycobacteriales</taxon>
        <taxon>Corynebacteriaceae</taxon>
        <taxon>Corynebacterium</taxon>
    </lineage>
</organism>
<evidence type="ECO:0000313" key="11">
    <source>
        <dbReference type="Proteomes" id="UP001220064"/>
    </source>
</evidence>
<evidence type="ECO:0000256" key="2">
    <source>
        <dbReference type="ARBA" id="ARBA00022676"/>
    </source>
</evidence>
<evidence type="ECO:0000256" key="5">
    <source>
        <dbReference type="ARBA" id="ARBA00022842"/>
    </source>
</evidence>
<evidence type="ECO:0000256" key="4">
    <source>
        <dbReference type="ARBA" id="ARBA00022723"/>
    </source>
</evidence>
<keyword evidence="11" id="KW-1185">Reference proteome</keyword>
<evidence type="ECO:0000256" key="1">
    <source>
        <dbReference type="ARBA" id="ARBA00008449"/>
    </source>
</evidence>
<feature type="binding site" evidence="7">
    <location>
        <position position="320"/>
    </location>
    <ligand>
        <name>Mg(2+)</name>
        <dbReference type="ChEBI" id="CHEBI:18420"/>
    </ligand>
</feature>
<feature type="domain" description="Glycosyltransferase subfamily 4-like N-terminal" evidence="9">
    <location>
        <begin position="36"/>
        <end position="210"/>
    </location>
</feature>
<evidence type="ECO:0000256" key="7">
    <source>
        <dbReference type="HAMAP-Rule" id="MF_01695"/>
    </source>
</evidence>
<evidence type="ECO:0000256" key="3">
    <source>
        <dbReference type="ARBA" id="ARBA00022679"/>
    </source>
</evidence>
<dbReference type="InterPro" id="IPR028098">
    <property type="entry name" value="Glyco_trans_4-like_N"/>
</dbReference>
<dbReference type="Pfam" id="PF00534">
    <property type="entry name" value="Glycos_transf_1"/>
    <property type="match status" value="1"/>
</dbReference>
<feature type="domain" description="Glycosyl transferase family 1" evidence="8">
    <location>
        <begin position="224"/>
        <end position="396"/>
    </location>
</feature>
<protein>
    <recommendedName>
        <fullName evidence="7">D-inositol-3-phosphate glycosyltransferase</fullName>
        <ecNumber evidence="7">2.4.1.250</ecNumber>
    </recommendedName>
    <alternativeName>
        <fullName evidence="7">N-acetylglucosamine-inositol-phosphate N-acetylglucosaminyltransferase</fullName>
        <shortName evidence="7">GlcNAc-Ins-P N-acetylglucosaminyltransferase</shortName>
    </alternativeName>
</protein>
<evidence type="ECO:0000313" key="10">
    <source>
        <dbReference type="EMBL" id="WCZ31707.1"/>
    </source>
</evidence>
<reference evidence="10 11" key="1">
    <citation type="submission" date="2020-10" db="EMBL/GenBank/DDBJ databases">
        <title>Complete genome sequence of Corynebacterium massiliense DSM 45435, type strain of Corynebacterium massiliense.</title>
        <authorList>
            <person name="Busche T."/>
            <person name="Kalinowski J."/>
            <person name="Ruckert C."/>
        </authorList>
    </citation>
    <scope>NUCLEOTIDE SEQUENCE [LARGE SCALE GENOMIC DNA]</scope>
    <source>
        <strain evidence="10 11">DSM 45435</strain>
    </source>
</reference>
<dbReference type="Proteomes" id="UP001220064">
    <property type="component" value="Chromosome"/>
</dbReference>
<dbReference type="PANTHER" id="PTHR12526:SF510">
    <property type="entry name" value="D-INOSITOL 3-PHOSPHATE GLYCOSYLTRANSFERASE"/>
    <property type="match status" value="1"/>
</dbReference>